<dbReference type="Pfam" id="PF12704">
    <property type="entry name" value="MacB_PCD"/>
    <property type="match status" value="1"/>
</dbReference>
<keyword evidence="3" id="KW-1003">Cell membrane</keyword>
<name>A0A098QSK7_9SPIO</name>
<dbReference type="InterPro" id="IPR051447">
    <property type="entry name" value="Lipoprotein-release_system"/>
</dbReference>
<feature type="transmembrane region" description="Helical" evidence="7">
    <location>
        <begin position="389"/>
        <end position="407"/>
    </location>
</feature>
<comment type="similarity">
    <text evidence="2">Belongs to the ABC-4 integral membrane protein family. LolC/E subfamily.</text>
</comment>
<dbReference type="Proteomes" id="UP000029692">
    <property type="component" value="Unassembled WGS sequence"/>
</dbReference>
<dbReference type="RefSeq" id="WP_037550154.1">
    <property type="nucleotide sequence ID" value="NZ_JNUP01000072.1"/>
</dbReference>
<dbReference type="EMBL" id="JNUP01000072">
    <property type="protein sequence ID" value="KGE70739.1"/>
    <property type="molecule type" value="Genomic_DNA"/>
</dbReference>
<dbReference type="eggNOG" id="COG4591">
    <property type="taxonomic scope" value="Bacteria"/>
</dbReference>
<dbReference type="STRING" id="1480694.DC28_14655"/>
<dbReference type="Pfam" id="PF02687">
    <property type="entry name" value="FtsX"/>
    <property type="match status" value="1"/>
</dbReference>
<evidence type="ECO:0000256" key="4">
    <source>
        <dbReference type="ARBA" id="ARBA00022692"/>
    </source>
</evidence>
<keyword evidence="6 7" id="KW-0472">Membrane</keyword>
<evidence type="ECO:0008006" key="12">
    <source>
        <dbReference type="Google" id="ProtNLM"/>
    </source>
</evidence>
<evidence type="ECO:0000256" key="7">
    <source>
        <dbReference type="SAM" id="Phobius"/>
    </source>
</evidence>
<reference evidence="10 11" key="1">
    <citation type="submission" date="2014-05" db="EMBL/GenBank/DDBJ databases">
        <title>De novo Genome Sequence of Spirocheata sp.</title>
        <authorList>
            <person name="Shivani Y."/>
            <person name="Subhash Y."/>
            <person name="Tushar L."/>
            <person name="Sasikala C."/>
            <person name="Ramana C.V."/>
        </authorList>
    </citation>
    <scope>NUCLEOTIDE SEQUENCE [LARGE SCALE GENOMIC DNA]</scope>
    <source>
        <strain evidence="10 11">JC230</strain>
    </source>
</reference>
<dbReference type="AlphaFoldDB" id="A0A098QSK7"/>
<feature type="transmembrane region" description="Helical" evidence="7">
    <location>
        <begin position="280"/>
        <end position="298"/>
    </location>
</feature>
<protein>
    <recommendedName>
        <fullName evidence="12">ABC transporter permease</fullName>
    </recommendedName>
</protein>
<keyword evidence="5 7" id="KW-1133">Transmembrane helix</keyword>
<evidence type="ECO:0000256" key="6">
    <source>
        <dbReference type="ARBA" id="ARBA00023136"/>
    </source>
</evidence>
<keyword evidence="4 7" id="KW-0812">Transmembrane</keyword>
<evidence type="ECO:0000259" key="8">
    <source>
        <dbReference type="Pfam" id="PF02687"/>
    </source>
</evidence>
<evidence type="ECO:0000313" key="11">
    <source>
        <dbReference type="Proteomes" id="UP000029692"/>
    </source>
</evidence>
<proteinExistence type="inferred from homology"/>
<dbReference type="OrthoDB" id="356343at2"/>
<dbReference type="PANTHER" id="PTHR30489">
    <property type="entry name" value="LIPOPROTEIN-RELEASING SYSTEM TRANSMEMBRANE PROTEIN LOLE"/>
    <property type="match status" value="1"/>
</dbReference>
<feature type="transmembrane region" description="Helical" evidence="7">
    <location>
        <begin position="21"/>
        <end position="47"/>
    </location>
</feature>
<sequence length="423" mass="46631">MAESWVLFIARRFLRTRRREGSISTSLLSIIGIAVGVMALIVVLGVMNGFQVGTIQDILELSSFHVQIRRAGGRAQVLPESVQAALDEDPLVRHWFPFTDIQALVQGNFSDLQGMQIRGIDPRDFWQDEVLQDMITLRPGFPDFSRPGTIVLGNELARFLGVKTGDSISVVSISAADLDLRNPQEVTLEVAGTLESGYYQYDRNIALVSLQTMRDYLGWDSALSVGIKLRDRYQDRVFINRSEGLVSLLAKPGGTPEQTQILSWRQMNRAIFGALRVEKGIMFLLVSLIFLVVGVNIFQGLRRIIHERSLDIGMFKAMGARPRQIRRIFVLEGAAIGVLGSSAGTALGLLLGYHINTIVSGISALFGGGISPQMFFVTRIPVHIIPQEVVWVALFGLWSAVFAGLAASRSVLQINPLEALGRE</sequence>
<evidence type="ECO:0000256" key="2">
    <source>
        <dbReference type="ARBA" id="ARBA00005236"/>
    </source>
</evidence>
<comment type="caution">
    <text evidence="10">The sequence shown here is derived from an EMBL/GenBank/DDBJ whole genome shotgun (WGS) entry which is preliminary data.</text>
</comment>
<organism evidence="10 11">
    <name type="scientific">Spirochaeta lutea</name>
    <dbReference type="NCBI Taxonomy" id="1480694"/>
    <lineage>
        <taxon>Bacteria</taxon>
        <taxon>Pseudomonadati</taxon>
        <taxon>Spirochaetota</taxon>
        <taxon>Spirochaetia</taxon>
        <taxon>Spirochaetales</taxon>
        <taxon>Spirochaetaceae</taxon>
        <taxon>Spirochaeta</taxon>
    </lineage>
</organism>
<dbReference type="InterPro" id="IPR003838">
    <property type="entry name" value="ABC3_permease_C"/>
</dbReference>
<dbReference type="GO" id="GO:0098797">
    <property type="term" value="C:plasma membrane protein complex"/>
    <property type="evidence" value="ECO:0007669"/>
    <property type="project" value="TreeGrafter"/>
</dbReference>
<evidence type="ECO:0000256" key="5">
    <source>
        <dbReference type="ARBA" id="ARBA00022989"/>
    </source>
</evidence>
<dbReference type="InterPro" id="IPR025857">
    <property type="entry name" value="MacB_PCD"/>
</dbReference>
<evidence type="ECO:0000313" key="10">
    <source>
        <dbReference type="EMBL" id="KGE70739.1"/>
    </source>
</evidence>
<feature type="domain" description="MacB-like periplasmic core" evidence="9">
    <location>
        <begin position="26"/>
        <end position="231"/>
    </location>
</feature>
<evidence type="ECO:0000259" key="9">
    <source>
        <dbReference type="Pfam" id="PF12704"/>
    </source>
</evidence>
<accession>A0A098QSK7</accession>
<feature type="transmembrane region" description="Helical" evidence="7">
    <location>
        <begin position="357"/>
        <end position="377"/>
    </location>
</feature>
<evidence type="ECO:0000256" key="3">
    <source>
        <dbReference type="ARBA" id="ARBA00022475"/>
    </source>
</evidence>
<feature type="domain" description="ABC3 transporter permease C-terminal" evidence="8">
    <location>
        <begin position="284"/>
        <end position="416"/>
    </location>
</feature>
<dbReference type="GO" id="GO:0044874">
    <property type="term" value="P:lipoprotein localization to outer membrane"/>
    <property type="evidence" value="ECO:0007669"/>
    <property type="project" value="TreeGrafter"/>
</dbReference>
<gene>
    <name evidence="10" type="ORF">DC28_14655</name>
</gene>
<dbReference type="PANTHER" id="PTHR30489:SF0">
    <property type="entry name" value="LIPOPROTEIN-RELEASING SYSTEM TRANSMEMBRANE PROTEIN LOLE"/>
    <property type="match status" value="1"/>
</dbReference>
<evidence type="ECO:0000256" key="1">
    <source>
        <dbReference type="ARBA" id="ARBA00004651"/>
    </source>
</evidence>
<comment type="subcellular location">
    <subcellularLocation>
        <location evidence="1">Cell membrane</location>
        <topology evidence="1">Multi-pass membrane protein</topology>
    </subcellularLocation>
</comment>
<feature type="transmembrane region" description="Helical" evidence="7">
    <location>
        <begin position="328"/>
        <end position="351"/>
    </location>
</feature>
<keyword evidence="11" id="KW-1185">Reference proteome</keyword>